<keyword evidence="2" id="KW-0812">Transmembrane</keyword>
<proteinExistence type="predicted"/>
<keyword evidence="2" id="KW-1133">Transmembrane helix</keyword>
<organism evidence="5 6">
    <name type="scientific">Roseiconus lacunae</name>
    <dbReference type="NCBI Taxonomy" id="2605694"/>
    <lineage>
        <taxon>Bacteria</taxon>
        <taxon>Pseudomonadati</taxon>
        <taxon>Planctomycetota</taxon>
        <taxon>Planctomycetia</taxon>
        <taxon>Pirellulales</taxon>
        <taxon>Pirellulaceae</taxon>
        <taxon>Roseiconus</taxon>
    </lineage>
</organism>
<evidence type="ECO:0000256" key="2">
    <source>
        <dbReference type="SAM" id="Phobius"/>
    </source>
</evidence>
<feature type="domain" description="GTPase-associated protein 1 middle" evidence="4">
    <location>
        <begin position="153"/>
        <end position="241"/>
    </location>
</feature>
<dbReference type="InterPro" id="IPR045402">
    <property type="entry name" value="GAP1-N2"/>
</dbReference>
<protein>
    <submittedName>
        <fullName evidence="5">Uncharacterized protein</fullName>
    </submittedName>
</protein>
<feature type="region of interest" description="Disordered" evidence="1">
    <location>
        <begin position="429"/>
        <end position="456"/>
    </location>
</feature>
<dbReference type="InterPro" id="IPR045401">
    <property type="entry name" value="GAP1-M"/>
</dbReference>
<comment type="caution">
    <text evidence="5">The sequence shown here is derived from an EMBL/GenBank/DDBJ whole genome shotgun (WGS) entry which is preliminary data.</text>
</comment>
<dbReference type="RefSeq" id="WP_149497320.1">
    <property type="nucleotide sequence ID" value="NZ_JASZZN010000009.1"/>
</dbReference>
<feature type="transmembrane region" description="Helical" evidence="2">
    <location>
        <begin position="327"/>
        <end position="347"/>
    </location>
</feature>
<dbReference type="Pfam" id="PF20013">
    <property type="entry name" value="GAP1-N2"/>
    <property type="match status" value="1"/>
</dbReference>
<dbReference type="EMBL" id="JASZZN010000009">
    <property type="protein sequence ID" value="MDM4016677.1"/>
    <property type="molecule type" value="Genomic_DNA"/>
</dbReference>
<evidence type="ECO:0000313" key="5">
    <source>
        <dbReference type="EMBL" id="MDM4016677.1"/>
    </source>
</evidence>
<gene>
    <name evidence="5" type="ORF">QTN89_14620</name>
</gene>
<feature type="compositionally biased region" description="Pro residues" evidence="1">
    <location>
        <begin position="303"/>
        <end position="314"/>
    </location>
</feature>
<keyword evidence="2" id="KW-0472">Membrane</keyword>
<evidence type="ECO:0000313" key="6">
    <source>
        <dbReference type="Proteomes" id="UP001239462"/>
    </source>
</evidence>
<feature type="domain" description="GTPase-associated protein 1 N-terminal" evidence="3">
    <location>
        <begin position="1"/>
        <end position="125"/>
    </location>
</feature>
<reference evidence="5 6" key="1">
    <citation type="submission" date="2023-06" db="EMBL/GenBank/DDBJ databases">
        <title>Roseiconus lacunae JC819 isolated from Gulf of Mannar region, Tamil Nadu.</title>
        <authorList>
            <person name="Pk S."/>
            <person name="Ch S."/>
            <person name="Ch V.R."/>
        </authorList>
    </citation>
    <scope>NUCLEOTIDE SEQUENCE [LARGE SCALE GENOMIC DNA]</scope>
    <source>
        <strain evidence="5 6">JC819</strain>
    </source>
</reference>
<dbReference type="Pfam" id="PF20014">
    <property type="entry name" value="GAP1-M"/>
    <property type="match status" value="1"/>
</dbReference>
<accession>A0ABT7PJJ7</accession>
<evidence type="ECO:0000259" key="3">
    <source>
        <dbReference type="Pfam" id="PF20013"/>
    </source>
</evidence>
<dbReference type="Proteomes" id="UP001239462">
    <property type="component" value="Unassembled WGS sequence"/>
</dbReference>
<feature type="region of interest" description="Disordered" evidence="1">
    <location>
        <begin position="291"/>
        <end position="319"/>
    </location>
</feature>
<evidence type="ECO:0000256" key="1">
    <source>
        <dbReference type="SAM" id="MobiDB-lite"/>
    </source>
</evidence>
<sequence length="710" mass="77639">MSTELLYTSAPHGLRHGAKGFCTVLSTAGMSINVISKLESISGYRQFFSADHPRYAENPIAYAHQIFSVGGIQASVISRIGPYGIDYTGRPSNKIAHHVVVEPNEMPAAGPAWLLGQSVIRSQWLGHCETPSSGPDIPSGNQSSRICTQWRNLAGDAGWGGVVAEAVASADQTPLWIIYSLSQRDRLLELMDESIALLPVSLRWRATFNTFAVKVPPDVQCKIRFVPEGTEEAKLAASGKKAIDLTKPPRITTASRWVELARGTAKPDPVAPIQVAPTEETLEAPAEIETAWSDPDDGMGSHQPPPTPGPPELPPEASIDKGSKKNILIAVGVIGFLGLALTTWLVATQLSDTNAAKLPQPIPPPMEPDEPIETPAPSIIALETVQLDVRYDQKQAVRLILAGLEPARTDAAPTELPTAIEMRGVARLPSSRRVPADDQSESTVNPTMSDPDEDSAELNRVVPSAPDSIADDQVENDSADTMIPAAFVAWGADPFSLPEAESYLVNSTKLVNAQRTLDAHPLPTVPPQVSSIKFFWEPKTRYLIADASLSLKSPPEKFADQIAAYQRYVRSFSVLMTKIDTIRKANAELPNRLKMIGDDFLFQMKQPNETLRHLWQEIPSGNRFPERVNAFRQQLQDRLDQLRDPLTKQQQAATISIVSVCGEIVLTSKDAREAFSILKSGQTIDVPELVFFDADRAVIDRIPLRIHFSW</sequence>
<evidence type="ECO:0000259" key="4">
    <source>
        <dbReference type="Pfam" id="PF20014"/>
    </source>
</evidence>
<name>A0ABT7PJJ7_9BACT</name>
<keyword evidence="6" id="KW-1185">Reference proteome</keyword>